<dbReference type="OrthoDB" id="445826at2759"/>
<dbReference type="Proteomes" id="UP000499080">
    <property type="component" value="Unassembled WGS sequence"/>
</dbReference>
<dbReference type="EMBL" id="BGPR01088509">
    <property type="protein sequence ID" value="GBM11531.1"/>
    <property type="molecule type" value="Genomic_DNA"/>
</dbReference>
<dbReference type="Pfam" id="PF00078">
    <property type="entry name" value="RVT_1"/>
    <property type="match status" value="1"/>
</dbReference>
<dbReference type="GO" id="GO:0071897">
    <property type="term" value="P:DNA biosynthetic process"/>
    <property type="evidence" value="ECO:0007669"/>
    <property type="project" value="UniProtKB-ARBA"/>
</dbReference>
<dbReference type="InterPro" id="IPR000477">
    <property type="entry name" value="RT_dom"/>
</dbReference>
<evidence type="ECO:0000313" key="3">
    <source>
        <dbReference type="Proteomes" id="UP000499080"/>
    </source>
</evidence>
<proteinExistence type="predicted"/>
<protein>
    <recommendedName>
        <fullName evidence="1">Reverse transcriptase domain-containing protein</fullName>
    </recommendedName>
</protein>
<comment type="caution">
    <text evidence="2">The sequence shown here is derived from an EMBL/GenBank/DDBJ whole genome shotgun (WGS) entry which is preliminary data.</text>
</comment>
<evidence type="ECO:0000313" key="2">
    <source>
        <dbReference type="EMBL" id="GBM11531.1"/>
    </source>
</evidence>
<dbReference type="InterPro" id="IPR043502">
    <property type="entry name" value="DNA/RNA_pol_sf"/>
</dbReference>
<gene>
    <name evidence="2" type="ORF">AVEN_143969_1</name>
</gene>
<name>A0A4Y2D4D7_ARAVE</name>
<feature type="domain" description="Reverse transcriptase" evidence="1">
    <location>
        <begin position="18"/>
        <end position="140"/>
    </location>
</feature>
<accession>A0A4Y2D4D7</accession>
<organism evidence="2 3">
    <name type="scientific">Araneus ventricosus</name>
    <name type="common">Orbweaver spider</name>
    <name type="synonym">Epeira ventricosa</name>
    <dbReference type="NCBI Taxonomy" id="182803"/>
    <lineage>
        <taxon>Eukaryota</taxon>
        <taxon>Metazoa</taxon>
        <taxon>Ecdysozoa</taxon>
        <taxon>Arthropoda</taxon>
        <taxon>Chelicerata</taxon>
        <taxon>Arachnida</taxon>
        <taxon>Araneae</taxon>
        <taxon>Araneomorphae</taxon>
        <taxon>Entelegynae</taxon>
        <taxon>Araneoidea</taxon>
        <taxon>Araneidae</taxon>
        <taxon>Araneus</taxon>
    </lineage>
</organism>
<sequence length="167" mass="19192">MLTRPQCSSTLLRHLTEIDGLIYKMHRLKIPRQLTLLIQSYLKNRNLTLRVEKELSTLRSTYRVVQGSRLGPHCFNIFINDICQMPNTQLALFADDTAIMGTGPDKTSNVTNLNNHLAELEKWLIRWKIKINADKCQAVFFTRARKLPPPPPNYTDESFHGATKLST</sequence>
<dbReference type="SUPFAM" id="SSF56672">
    <property type="entry name" value="DNA/RNA polymerases"/>
    <property type="match status" value="1"/>
</dbReference>
<reference evidence="2 3" key="1">
    <citation type="journal article" date="2019" name="Sci. Rep.">
        <title>Orb-weaving spider Araneus ventricosus genome elucidates the spidroin gene catalogue.</title>
        <authorList>
            <person name="Kono N."/>
            <person name="Nakamura H."/>
            <person name="Ohtoshi R."/>
            <person name="Moran D.A.P."/>
            <person name="Shinohara A."/>
            <person name="Yoshida Y."/>
            <person name="Fujiwara M."/>
            <person name="Mori M."/>
            <person name="Tomita M."/>
            <person name="Arakawa K."/>
        </authorList>
    </citation>
    <scope>NUCLEOTIDE SEQUENCE [LARGE SCALE GENOMIC DNA]</scope>
</reference>
<dbReference type="PANTHER" id="PTHR33332">
    <property type="entry name" value="REVERSE TRANSCRIPTASE DOMAIN-CONTAINING PROTEIN"/>
    <property type="match status" value="1"/>
</dbReference>
<keyword evidence="3" id="KW-1185">Reference proteome</keyword>
<dbReference type="AlphaFoldDB" id="A0A4Y2D4D7"/>
<evidence type="ECO:0000259" key="1">
    <source>
        <dbReference type="Pfam" id="PF00078"/>
    </source>
</evidence>